<dbReference type="PANTHER" id="PTHR39201">
    <property type="entry name" value="EXPORTED PROTEIN-RELATED"/>
    <property type="match status" value="1"/>
</dbReference>
<evidence type="ECO:0000313" key="3">
    <source>
        <dbReference type="Proteomes" id="UP000245622"/>
    </source>
</evidence>
<dbReference type="InterPro" id="IPR008254">
    <property type="entry name" value="Flavodoxin/NO_synth"/>
</dbReference>
<accession>A0A1V1HZR6</accession>
<reference evidence="2 3" key="1">
    <citation type="submission" date="2014-04" db="EMBL/GenBank/DDBJ databases">
        <authorList>
            <person name="Hornung B.V."/>
        </authorList>
    </citation>
    <scope>NUCLEOTIDE SEQUENCE [LARGE SCALE GENOMIC DNA]</scope>
    <source>
        <strain evidence="2 3">CRIB</strain>
    </source>
</reference>
<organism evidence="2 3">
    <name type="scientific">Romboutsia ilealis</name>
    <dbReference type="NCBI Taxonomy" id="1115758"/>
    <lineage>
        <taxon>Bacteria</taxon>
        <taxon>Bacillati</taxon>
        <taxon>Bacillota</taxon>
        <taxon>Clostridia</taxon>
        <taxon>Peptostreptococcales</taxon>
        <taxon>Peptostreptococcaceae</taxon>
        <taxon>Romboutsia</taxon>
    </lineage>
</organism>
<dbReference type="PANTHER" id="PTHR39201:SF1">
    <property type="entry name" value="FLAVODOXIN-LIKE DOMAIN-CONTAINING PROTEIN"/>
    <property type="match status" value="1"/>
</dbReference>
<sequence length="158" mass="18349">MKSLVIYYSLEGDTKLIANIIKNELNSDVLELRTKKQYPNKGFKKYLWGGKSVIFKEKPKLLNKYIDISIYDKIFIGTPIWAGTYAAPFNTFFNEYKIKNKEIGLFVCHGGGRSNKCFDNLKKELKGNKIIGEIEYTNPLKNNKEENIQKTLNWIKNL</sequence>
<feature type="domain" description="Flavodoxin-like" evidence="1">
    <location>
        <begin position="3"/>
        <end position="158"/>
    </location>
</feature>
<dbReference type="PROSITE" id="PS00201">
    <property type="entry name" value="FLAVODOXIN"/>
    <property type="match status" value="1"/>
</dbReference>
<dbReference type="GO" id="GO:0016651">
    <property type="term" value="F:oxidoreductase activity, acting on NAD(P)H"/>
    <property type="evidence" value="ECO:0007669"/>
    <property type="project" value="UniProtKB-ARBA"/>
</dbReference>
<dbReference type="PROSITE" id="PS50902">
    <property type="entry name" value="FLAVODOXIN_LIKE"/>
    <property type="match status" value="1"/>
</dbReference>
<keyword evidence="3" id="KW-1185">Reference proteome</keyword>
<dbReference type="InterPro" id="IPR001226">
    <property type="entry name" value="Flavodoxin_CS"/>
</dbReference>
<dbReference type="RefSeq" id="WP_180703183.1">
    <property type="nucleotide sequence ID" value="NZ_CAOJQT010000158.1"/>
</dbReference>
<dbReference type="Gene3D" id="3.40.50.360">
    <property type="match status" value="1"/>
</dbReference>
<dbReference type="Proteomes" id="UP000245622">
    <property type="component" value="Chromosome 1"/>
</dbReference>
<gene>
    <name evidence="2" type="ORF">CRIB_718</name>
</gene>
<dbReference type="GO" id="GO:0009055">
    <property type="term" value="F:electron transfer activity"/>
    <property type="evidence" value="ECO:0007669"/>
    <property type="project" value="InterPro"/>
</dbReference>
<dbReference type="GeneID" id="82204898"/>
<dbReference type="GO" id="GO:0010181">
    <property type="term" value="F:FMN binding"/>
    <property type="evidence" value="ECO:0007669"/>
    <property type="project" value="InterPro"/>
</dbReference>
<dbReference type="KEGG" id="ril:CRIB_718"/>
<proteinExistence type="predicted"/>
<protein>
    <submittedName>
        <fullName evidence="2">Flavodoxin</fullName>
    </submittedName>
</protein>
<dbReference type="SUPFAM" id="SSF52218">
    <property type="entry name" value="Flavoproteins"/>
    <property type="match status" value="1"/>
</dbReference>
<evidence type="ECO:0000259" key="1">
    <source>
        <dbReference type="PROSITE" id="PS50902"/>
    </source>
</evidence>
<dbReference type="InterPro" id="IPR029039">
    <property type="entry name" value="Flavoprotein-like_sf"/>
</dbReference>
<evidence type="ECO:0000313" key="2">
    <source>
        <dbReference type="EMBL" id="CED93470.1"/>
    </source>
</evidence>
<dbReference type="AlphaFoldDB" id="A0A1V1HZR6"/>
<dbReference type="Pfam" id="PF12682">
    <property type="entry name" value="Flavodoxin_4"/>
    <property type="match status" value="1"/>
</dbReference>
<name>A0A1V1HZR6_9FIRM</name>
<dbReference type="EMBL" id="LN555523">
    <property type="protein sequence ID" value="CED93470.1"/>
    <property type="molecule type" value="Genomic_DNA"/>
</dbReference>